<evidence type="ECO:0000313" key="1">
    <source>
        <dbReference type="EMBL" id="PMD40470.1"/>
    </source>
</evidence>
<reference evidence="1 2" key="1">
    <citation type="submission" date="2016-04" db="EMBL/GenBank/DDBJ databases">
        <title>A degradative enzymes factory behind the ericoid mycorrhizal symbiosis.</title>
        <authorList>
            <consortium name="DOE Joint Genome Institute"/>
            <person name="Martino E."/>
            <person name="Morin E."/>
            <person name="Grelet G."/>
            <person name="Kuo A."/>
            <person name="Kohler A."/>
            <person name="Daghino S."/>
            <person name="Barry K."/>
            <person name="Choi C."/>
            <person name="Cichocki N."/>
            <person name="Clum A."/>
            <person name="Copeland A."/>
            <person name="Hainaut M."/>
            <person name="Haridas S."/>
            <person name="Labutti K."/>
            <person name="Lindquist E."/>
            <person name="Lipzen A."/>
            <person name="Khouja H.-R."/>
            <person name="Murat C."/>
            <person name="Ohm R."/>
            <person name="Olson A."/>
            <person name="Spatafora J."/>
            <person name="Veneault-Fourrey C."/>
            <person name="Henrissat B."/>
            <person name="Grigoriev I."/>
            <person name="Martin F."/>
            <person name="Perotto S."/>
        </authorList>
    </citation>
    <scope>NUCLEOTIDE SEQUENCE [LARGE SCALE GENOMIC DNA]</scope>
    <source>
        <strain evidence="1 2">F</strain>
    </source>
</reference>
<keyword evidence="2" id="KW-1185">Reference proteome</keyword>
<dbReference type="Proteomes" id="UP000235786">
    <property type="component" value="Unassembled WGS sequence"/>
</dbReference>
<organism evidence="1 2">
    <name type="scientific">Hyaloscypha variabilis (strain UAMH 11265 / GT02V1 / F)</name>
    <name type="common">Meliniomyces variabilis</name>
    <dbReference type="NCBI Taxonomy" id="1149755"/>
    <lineage>
        <taxon>Eukaryota</taxon>
        <taxon>Fungi</taxon>
        <taxon>Dikarya</taxon>
        <taxon>Ascomycota</taxon>
        <taxon>Pezizomycotina</taxon>
        <taxon>Leotiomycetes</taxon>
        <taxon>Helotiales</taxon>
        <taxon>Hyaloscyphaceae</taxon>
        <taxon>Hyaloscypha</taxon>
        <taxon>Hyaloscypha variabilis</taxon>
    </lineage>
</organism>
<dbReference type="EMBL" id="KZ613945">
    <property type="protein sequence ID" value="PMD40470.1"/>
    <property type="molecule type" value="Genomic_DNA"/>
</dbReference>
<sequence length="341" mass="39276">MPNMASATSKSHHRKKLPVAKLYQRTQSWVKHRFESPTKRPSFFAVASMQAAKPPKNTPILNLPYETLHQICQEVVWDHILRDEVVTLRCSSRQCTNRERSKRGMPLLPPKKPLSNETGEEALSRKLELLDFTNSASTNKHISLLLVCKRIQQVVQEILYCYLFCHVHIQALGTEWRLRDDFFQISYLNLYGHKLRNVMMFVEVNTTTQGTTFSGGRHFRKEQVDRQNSHNDKVYERKKQLQDAVEMLTQNRQHEIMNLSVGLSILPEPVIFAQGALPKWKVALVQDTIRPLGGLRGHVNSISELPLENKPYGSLRSIKVFPWGFELNDIVKATVKSLVLE</sequence>
<dbReference type="AlphaFoldDB" id="A0A2J6RPP5"/>
<proteinExistence type="predicted"/>
<accession>A0A2J6RPP5</accession>
<gene>
    <name evidence="1" type="ORF">L207DRAFT_339023</name>
</gene>
<evidence type="ECO:0000313" key="2">
    <source>
        <dbReference type="Proteomes" id="UP000235786"/>
    </source>
</evidence>
<name>A0A2J6RPP5_HYAVF</name>
<protein>
    <submittedName>
        <fullName evidence="1">Uncharacterized protein</fullName>
    </submittedName>
</protein>